<dbReference type="PANTHER" id="PTHR44329:SF143">
    <property type="entry name" value="RECEPTOR INTERACTING SERINE_THREONINE KINASE 2"/>
    <property type="match status" value="1"/>
</dbReference>
<feature type="non-terminal residue" evidence="2">
    <location>
        <position position="201"/>
    </location>
</feature>
<dbReference type="Pfam" id="PF07714">
    <property type="entry name" value="PK_Tyr_Ser-Thr"/>
    <property type="match status" value="1"/>
</dbReference>
<keyword evidence="2" id="KW-0418">Kinase</keyword>
<dbReference type="InterPro" id="IPR011009">
    <property type="entry name" value="Kinase-like_dom_sf"/>
</dbReference>
<feature type="domain" description="Protein kinase" evidence="1">
    <location>
        <begin position="1"/>
        <end position="201"/>
    </location>
</feature>
<dbReference type="Proteomes" id="UP000565785">
    <property type="component" value="Unassembled WGS sequence"/>
</dbReference>
<proteinExistence type="predicted"/>
<dbReference type="GO" id="GO:0005524">
    <property type="term" value="F:ATP binding"/>
    <property type="evidence" value="ECO:0007669"/>
    <property type="project" value="InterPro"/>
</dbReference>
<evidence type="ECO:0000313" key="3">
    <source>
        <dbReference type="Proteomes" id="UP000565785"/>
    </source>
</evidence>
<evidence type="ECO:0000313" key="2">
    <source>
        <dbReference type="EMBL" id="NXN91546.1"/>
    </source>
</evidence>
<dbReference type="EMBL" id="VXBP01000499">
    <property type="protein sequence ID" value="NXN91546.1"/>
    <property type="molecule type" value="Genomic_DNA"/>
</dbReference>
<sequence length="201" mass="22866">LLPPLGIYQCHGLVGTVTEWMNNGSLHLLIYERELYPELPFPLLVRILSDVVEGLRHLHSLEPAFCHGNLKASNVLLDTQYRAKISDYSLTNWRKHQLRSNLQNCHQRNCQDLVYLPPEVLGGGRPSHEGDIYSFGILCWESLSRQQPFEGQTTLLGVLTGICSGLRPEISEEFIASNLPKRNTLLQLVTLCWHQEPAFRP</sequence>
<feature type="non-terminal residue" evidence="2">
    <location>
        <position position="1"/>
    </location>
</feature>
<dbReference type="SUPFAM" id="SSF56112">
    <property type="entry name" value="Protein kinase-like (PK-like)"/>
    <property type="match status" value="1"/>
</dbReference>
<dbReference type="InterPro" id="IPR051681">
    <property type="entry name" value="Ser/Thr_Kinases-Pseudokinases"/>
</dbReference>
<gene>
    <name evidence="2" type="primary">Ripk2_0</name>
    <name evidence="2" type="ORF">RHICYA_R11359</name>
</gene>
<dbReference type="Gene3D" id="1.10.510.10">
    <property type="entry name" value="Transferase(Phosphotransferase) domain 1"/>
    <property type="match status" value="1"/>
</dbReference>
<dbReference type="GO" id="GO:0004706">
    <property type="term" value="F:JUN kinase kinase kinase activity"/>
    <property type="evidence" value="ECO:0007669"/>
    <property type="project" value="TreeGrafter"/>
</dbReference>
<protein>
    <submittedName>
        <fullName evidence="2">RIPK2 kinase</fullName>
    </submittedName>
</protein>
<comment type="caution">
    <text evidence="2">The sequence shown here is derived from an EMBL/GenBank/DDBJ whole genome shotgun (WGS) entry which is preliminary data.</text>
</comment>
<dbReference type="InterPro" id="IPR001245">
    <property type="entry name" value="Ser-Thr/Tyr_kinase_cat_dom"/>
</dbReference>
<keyword evidence="3" id="KW-1185">Reference proteome</keyword>
<accession>A0A7L1MXD5</accession>
<dbReference type="AlphaFoldDB" id="A0A7L1MXD5"/>
<dbReference type="PROSITE" id="PS50011">
    <property type="entry name" value="PROTEIN_KINASE_DOM"/>
    <property type="match status" value="1"/>
</dbReference>
<dbReference type="PANTHER" id="PTHR44329">
    <property type="entry name" value="SERINE/THREONINE-PROTEIN KINASE TNNI3K-RELATED"/>
    <property type="match status" value="1"/>
</dbReference>
<reference evidence="2 3" key="1">
    <citation type="submission" date="2019-09" db="EMBL/GenBank/DDBJ databases">
        <title>Bird 10,000 Genomes (B10K) Project - Family phase.</title>
        <authorList>
            <person name="Zhang G."/>
        </authorList>
    </citation>
    <scope>NUCLEOTIDE SEQUENCE [LARGE SCALE GENOMIC DNA]</scope>
    <source>
        <strain evidence="2">B10K-DU-002-35</strain>
        <tissue evidence="2">Muscle</tissue>
    </source>
</reference>
<dbReference type="OrthoDB" id="4062651at2759"/>
<organism evidence="2 3">
    <name type="scientific">Rhinopomastus cyanomelas</name>
    <name type="common">Common scimitarbill</name>
    <dbReference type="NCBI Taxonomy" id="113115"/>
    <lineage>
        <taxon>Eukaryota</taxon>
        <taxon>Metazoa</taxon>
        <taxon>Chordata</taxon>
        <taxon>Craniata</taxon>
        <taxon>Vertebrata</taxon>
        <taxon>Euteleostomi</taxon>
        <taxon>Archelosauria</taxon>
        <taxon>Archosauria</taxon>
        <taxon>Dinosauria</taxon>
        <taxon>Saurischia</taxon>
        <taxon>Theropoda</taxon>
        <taxon>Coelurosauria</taxon>
        <taxon>Aves</taxon>
        <taxon>Neognathae</taxon>
        <taxon>Neoaves</taxon>
        <taxon>Telluraves</taxon>
        <taxon>Coraciimorphae</taxon>
        <taxon>Bucerotiformes</taxon>
        <taxon>Rhinopomastidae</taxon>
        <taxon>Rhinopomastus</taxon>
    </lineage>
</organism>
<dbReference type="InterPro" id="IPR000719">
    <property type="entry name" value="Prot_kinase_dom"/>
</dbReference>
<keyword evidence="2" id="KW-0808">Transferase</keyword>
<name>A0A7L1MXD5_RHICY</name>
<evidence type="ECO:0000259" key="1">
    <source>
        <dbReference type="PROSITE" id="PS50011"/>
    </source>
</evidence>